<reference evidence="3" key="1">
    <citation type="submission" date="2023-03" db="EMBL/GenBank/DDBJ databases">
        <authorList>
            <person name="Julca I."/>
        </authorList>
    </citation>
    <scope>NUCLEOTIDE SEQUENCE</scope>
</reference>
<dbReference type="EMBL" id="OX459122">
    <property type="protein sequence ID" value="CAI9105749.1"/>
    <property type="molecule type" value="Genomic_DNA"/>
</dbReference>
<evidence type="ECO:0000259" key="2">
    <source>
        <dbReference type="Pfam" id="PF08268"/>
    </source>
</evidence>
<dbReference type="Proteomes" id="UP001161247">
    <property type="component" value="Chromosome 5"/>
</dbReference>
<dbReference type="Gene3D" id="1.20.1280.50">
    <property type="match status" value="1"/>
</dbReference>
<evidence type="ECO:0000313" key="4">
    <source>
        <dbReference type="Proteomes" id="UP001161247"/>
    </source>
</evidence>
<dbReference type="PANTHER" id="PTHR31111:SF138">
    <property type="entry name" value="F-BOX ASSOCIATED DOMAIN-CONTAINING PROTEIN"/>
    <property type="match status" value="1"/>
</dbReference>
<organism evidence="3 4">
    <name type="scientific">Oldenlandia corymbosa var. corymbosa</name>
    <dbReference type="NCBI Taxonomy" id="529605"/>
    <lineage>
        <taxon>Eukaryota</taxon>
        <taxon>Viridiplantae</taxon>
        <taxon>Streptophyta</taxon>
        <taxon>Embryophyta</taxon>
        <taxon>Tracheophyta</taxon>
        <taxon>Spermatophyta</taxon>
        <taxon>Magnoliopsida</taxon>
        <taxon>eudicotyledons</taxon>
        <taxon>Gunneridae</taxon>
        <taxon>Pentapetalae</taxon>
        <taxon>asterids</taxon>
        <taxon>lamiids</taxon>
        <taxon>Gentianales</taxon>
        <taxon>Rubiaceae</taxon>
        <taxon>Rubioideae</taxon>
        <taxon>Spermacoceae</taxon>
        <taxon>Hedyotis-Oldenlandia complex</taxon>
        <taxon>Oldenlandia</taxon>
    </lineage>
</organism>
<dbReference type="Pfam" id="PF00646">
    <property type="entry name" value="F-box"/>
    <property type="match status" value="1"/>
</dbReference>
<proteinExistence type="predicted"/>
<dbReference type="CDD" id="cd22157">
    <property type="entry name" value="F-box_AtFBW1-like"/>
    <property type="match status" value="1"/>
</dbReference>
<dbReference type="Pfam" id="PF08268">
    <property type="entry name" value="FBA_3"/>
    <property type="match status" value="1"/>
</dbReference>
<sequence>MAKSRVEGFSSIDEDLIWEILIFLPVKSLMRFKCVCKLWLSMIQNPFFVRAYRGGFKGLLLSNLSHILSSSNDTSIEFFYLNYLEGDVPTNIIHHYSIPTEGKIKPTKLVNGLICLYSGENSWMYNVATREKMSLPDSGYDYEEVYHLGFDPSNRVYKLLKTGFCRILTIGVDSSWRSIIDLAPMVASDLRLLLFGPNVELAKWECLPDSGQVRMQFFNHHIGNGKPAGKVSLSGGTWREHEVNPPIEEGPREMAEFFNLNPLGILPDGKVTFLDDIAHFWQFPVPFYLYDKTKRELQKRFISDCPSSPIAQKRIVEVTEDVVLWYYEENILPLSCLGPC</sequence>
<accession>A0AAV1DCZ9</accession>
<dbReference type="SUPFAM" id="SSF81383">
    <property type="entry name" value="F-box domain"/>
    <property type="match status" value="1"/>
</dbReference>
<gene>
    <name evidence="3" type="ORF">OLC1_LOCUS14377</name>
</gene>
<name>A0AAV1DCZ9_OLDCO</name>
<evidence type="ECO:0000313" key="3">
    <source>
        <dbReference type="EMBL" id="CAI9105749.1"/>
    </source>
</evidence>
<keyword evidence="4" id="KW-1185">Reference proteome</keyword>
<dbReference type="InterPro" id="IPR013187">
    <property type="entry name" value="F-box-assoc_dom_typ3"/>
</dbReference>
<dbReference type="PANTHER" id="PTHR31111">
    <property type="entry name" value="BNAA05G37150D PROTEIN-RELATED"/>
    <property type="match status" value="1"/>
</dbReference>
<feature type="domain" description="F-box associated beta-propeller type 3" evidence="2">
    <location>
        <begin position="94"/>
        <end position="180"/>
    </location>
</feature>
<dbReference type="InterPro" id="IPR036047">
    <property type="entry name" value="F-box-like_dom_sf"/>
</dbReference>
<dbReference type="AlphaFoldDB" id="A0AAV1DCZ9"/>
<protein>
    <submittedName>
        <fullName evidence="3">OLC1v1004750C1</fullName>
    </submittedName>
</protein>
<evidence type="ECO:0000259" key="1">
    <source>
        <dbReference type="Pfam" id="PF00646"/>
    </source>
</evidence>
<feature type="domain" description="F-box" evidence="1">
    <location>
        <begin position="9"/>
        <end position="47"/>
    </location>
</feature>
<dbReference type="InterPro" id="IPR001810">
    <property type="entry name" value="F-box_dom"/>
</dbReference>